<proteinExistence type="predicted"/>
<dbReference type="PANTHER" id="PTHR34861:SF10">
    <property type="entry name" value="CYCLASE"/>
    <property type="match status" value="1"/>
</dbReference>
<gene>
    <name evidence="1" type="ORF">HH308_18870</name>
</gene>
<reference evidence="1 2" key="1">
    <citation type="submission" date="2020-04" db="EMBL/GenBank/DDBJ databases">
        <title>Gordonia sp. nov. TBRC 11910.</title>
        <authorList>
            <person name="Suriyachadkun C."/>
        </authorList>
    </citation>
    <scope>NUCLEOTIDE SEQUENCE [LARGE SCALE GENOMIC DNA]</scope>
    <source>
        <strain evidence="1 2">TBRC 11910</strain>
    </source>
</reference>
<protein>
    <submittedName>
        <fullName evidence="1">Cyclase family protein</fullName>
    </submittedName>
</protein>
<sequence>MDSQVPSERLRTLESRCSNAGRWGAHDDLGTLNLITPAVRIRAASLVSEGISVSLASNLQLPATQYSDLLVSHSIDSEPAVPDAIVDKVILNVHGWGTHIDALGHFHLNGTTYNNRKVDDILAPQGLTRNAVTAMRDGIFTRGVLLDVARARGVSWLAPDEYVTAADLDRAEAATGLTVESGDAVIVHVGLDARLAANTDADPNVRAGLDISAVLWLSERDVAIFGGDCIERLPSADPDLALPLHQLGLARMGLTFLEWLRLDDVLRTVERLDRSAFLLTAAPLALTCGTGSPLNPIATF</sequence>
<name>A0A848KXB1_9ACTN</name>
<dbReference type="GO" id="GO:0019441">
    <property type="term" value="P:L-tryptophan catabolic process to kynurenine"/>
    <property type="evidence" value="ECO:0007669"/>
    <property type="project" value="InterPro"/>
</dbReference>
<dbReference type="GO" id="GO:0004061">
    <property type="term" value="F:arylformamidase activity"/>
    <property type="evidence" value="ECO:0007669"/>
    <property type="project" value="InterPro"/>
</dbReference>
<dbReference type="AlphaFoldDB" id="A0A848KXB1"/>
<dbReference type="InterPro" id="IPR037175">
    <property type="entry name" value="KFase_sf"/>
</dbReference>
<comment type="caution">
    <text evidence="1">The sequence shown here is derived from an EMBL/GenBank/DDBJ whole genome shotgun (WGS) entry which is preliminary data.</text>
</comment>
<accession>A0A848KXB1</accession>
<dbReference type="Gene3D" id="3.50.30.50">
    <property type="entry name" value="Putative cyclase"/>
    <property type="match status" value="1"/>
</dbReference>
<keyword evidence="2" id="KW-1185">Reference proteome</keyword>
<evidence type="ECO:0000313" key="1">
    <source>
        <dbReference type="EMBL" id="NMO03280.1"/>
    </source>
</evidence>
<organism evidence="1 2">
    <name type="scientific">Gordonia asplenii</name>
    <dbReference type="NCBI Taxonomy" id="2725283"/>
    <lineage>
        <taxon>Bacteria</taxon>
        <taxon>Bacillati</taxon>
        <taxon>Actinomycetota</taxon>
        <taxon>Actinomycetes</taxon>
        <taxon>Mycobacteriales</taxon>
        <taxon>Gordoniaceae</taxon>
        <taxon>Gordonia</taxon>
    </lineage>
</organism>
<dbReference type="Pfam" id="PF04199">
    <property type="entry name" value="Cyclase"/>
    <property type="match status" value="1"/>
</dbReference>
<dbReference type="RefSeq" id="WP_170195787.1">
    <property type="nucleotide sequence ID" value="NZ_JABBNB010000021.1"/>
</dbReference>
<dbReference type="InterPro" id="IPR007325">
    <property type="entry name" value="KFase/CYL"/>
</dbReference>
<dbReference type="PANTHER" id="PTHR34861">
    <property type="match status" value="1"/>
</dbReference>
<dbReference type="Proteomes" id="UP000550729">
    <property type="component" value="Unassembled WGS sequence"/>
</dbReference>
<dbReference type="SUPFAM" id="SSF102198">
    <property type="entry name" value="Putative cyclase"/>
    <property type="match status" value="1"/>
</dbReference>
<dbReference type="EMBL" id="JABBNB010000021">
    <property type="protein sequence ID" value="NMO03280.1"/>
    <property type="molecule type" value="Genomic_DNA"/>
</dbReference>
<evidence type="ECO:0000313" key="2">
    <source>
        <dbReference type="Proteomes" id="UP000550729"/>
    </source>
</evidence>